<dbReference type="STRING" id="888741.HMPREF9098_1032"/>
<proteinExistence type="predicted"/>
<dbReference type="AlphaFoldDB" id="F0EYU8"/>
<dbReference type="Gene3D" id="3.20.70.20">
    <property type="match status" value="1"/>
</dbReference>
<dbReference type="InterPro" id="IPR012833">
    <property type="entry name" value="NrdD"/>
</dbReference>
<sequence length="628" mass="71578">MQFVKKEDLKMSLISSLSEAQLQDKVNFIENYKQAFNPADGSTVDANANVTLKNISTLETELMKDYFIQVNRRLMTDKITQLFGSELADEYVRQLENHEIYAHDESSLRPYCASISMYPFLLNGLTQLGGESKAPKNLASFCGSFVNLVFAVSSQFAGAVATVEFLAYFDYFARKEFGEDYMDRLSEKTANPAFGSGTEIARKTVGAQLAGYFQQVVYTINQPAAARNYQSVFWNISIYDQYYFESMFESFAFPDEAFSRPKWESVKKLQVFFLKWFNEERKKALLTFPVVTCALLTDKNQCRDEEFADMVADELANGNSFFMYLSENADSLASCCRLRNEITDKTFSYTLGAGGVATGSINVITLNMNRLVQDGRDLATEVEKIHQYQVAYRKIMEEFKAGGLLPVYDAGFITLDKQFLTIGINGMVEAAESQGIHVGYNDEYVKFVQEKLKIIYHANQEAAKKYGYKFNTEFVPAENLGAKNAKWDKKDGYSVKEERDCYNSYFYVVEDEFINPLDKFLLHGRELVDYLDGGSALHLNLDEKLTQEGYKKLVNVAAKTGCNYFCINVRTTICNECGHIDKRTLYRCPSCGTENVDHATRVIGYLKRVSSFSRARRKEHAMRHYHRA</sequence>
<protein>
    <submittedName>
        <fullName evidence="1">Anaerobic ribonucleoside-triphosphate reductase</fullName>
        <ecNumber evidence="1">1.17.4.2</ecNumber>
    </submittedName>
</protein>
<keyword evidence="2" id="KW-1185">Reference proteome</keyword>
<name>F0EYU8_9NEIS</name>
<dbReference type="HOGENOM" id="CLU_019682_0_0_4"/>
<gene>
    <name evidence="1" type="primary">nrdD</name>
    <name evidence="1" type="ORF">HMPREF9098_1032</name>
</gene>
<dbReference type="Proteomes" id="UP000004088">
    <property type="component" value="Unassembled WGS sequence"/>
</dbReference>
<evidence type="ECO:0000313" key="1">
    <source>
        <dbReference type="EMBL" id="EGC17706.1"/>
    </source>
</evidence>
<keyword evidence="1" id="KW-0560">Oxidoreductase</keyword>
<dbReference type="GO" id="GO:0009265">
    <property type="term" value="P:2'-deoxyribonucleotide biosynthetic process"/>
    <property type="evidence" value="ECO:0007669"/>
    <property type="project" value="TreeGrafter"/>
</dbReference>
<dbReference type="PANTHER" id="PTHR21075">
    <property type="entry name" value="ANAEROBIC RIBONUCLEOSIDE-TRIPHOSPHATE REDUCTASE"/>
    <property type="match status" value="1"/>
</dbReference>
<dbReference type="EC" id="1.17.4.2" evidence="1"/>
<accession>F0EYU8</accession>
<organism evidence="1 2">
    <name type="scientific">Kingella denitrificans ATCC 33394</name>
    <dbReference type="NCBI Taxonomy" id="888741"/>
    <lineage>
        <taxon>Bacteria</taxon>
        <taxon>Pseudomonadati</taxon>
        <taxon>Pseudomonadota</taxon>
        <taxon>Betaproteobacteria</taxon>
        <taxon>Neisseriales</taxon>
        <taxon>Neisseriaceae</taxon>
        <taxon>Kingella</taxon>
    </lineage>
</organism>
<dbReference type="GO" id="GO:0031250">
    <property type="term" value="C:anaerobic ribonucleoside-triphosphate reductase complex"/>
    <property type="evidence" value="ECO:0007669"/>
    <property type="project" value="TreeGrafter"/>
</dbReference>
<evidence type="ECO:0000313" key="2">
    <source>
        <dbReference type="Proteomes" id="UP000004088"/>
    </source>
</evidence>
<dbReference type="SUPFAM" id="SSF51998">
    <property type="entry name" value="PFL-like glycyl radical enzymes"/>
    <property type="match status" value="1"/>
</dbReference>
<reference evidence="1 2" key="1">
    <citation type="submission" date="2011-01" db="EMBL/GenBank/DDBJ databases">
        <authorList>
            <person name="Muzny D."/>
            <person name="Qin X."/>
            <person name="Deng J."/>
            <person name="Jiang H."/>
            <person name="Liu Y."/>
            <person name="Qu J."/>
            <person name="Song X.-Z."/>
            <person name="Zhang L."/>
            <person name="Thornton R."/>
            <person name="Coyle M."/>
            <person name="Francisco L."/>
            <person name="Jackson L."/>
            <person name="Javaid M."/>
            <person name="Korchina V."/>
            <person name="Kovar C."/>
            <person name="Mata R."/>
            <person name="Mathew T."/>
            <person name="Ngo R."/>
            <person name="Nguyen L."/>
            <person name="Nguyen N."/>
            <person name="Okwuonu G."/>
            <person name="Ongeri F."/>
            <person name="Pham C."/>
            <person name="Simmons D."/>
            <person name="Wilczek-Boney K."/>
            <person name="Hale W."/>
            <person name="Jakkamsetti A."/>
            <person name="Pham P."/>
            <person name="Ruth R."/>
            <person name="San Lucas F."/>
            <person name="Warren J."/>
            <person name="Zhang J."/>
            <person name="Zhao Z."/>
            <person name="Zhou C."/>
            <person name="Zhu D."/>
            <person name="Lee S."/>
            <person name="Bess C."/>
            <person name="Blankenburg K."/>
            <person name="Forbes L."/>
            <person name="Fu Q."/>
            <person name="Gubbala S."/>
            <person name="Hirani K."/>
            <person name="Jayaseelan J.C."/>
            <person name="Lara F."/>
            <person name="Munidasa M."/>
            <person name="Palculict T."/>
            <person name="Patil S."/>
            <person name="Pu L.-L."/>
            <person name="Saada N."/>
            <person name="Tang L."/>
            <person name="Weissenberger G."/>
            <person name="Zhu Y."/>
            <person name="Hemphill L."/>
            <person name="Shang Y."/>
            <person name="Youmans B."/>
            <person name="Ayvaz T."/>
            <person name="Ross M."/>
            <person name="Santibanez J."/>
            <person name="Aqrawi P."/>
            <person name="Gross S."/>
            <person name="Joshi V."/>
            <person name="Fowler G."/>
            <person name="Nazareth L."/>
            <person name="Reid J."/>
            <person name="Worley K."/>
            <person name="Petrosino J."/>
            <person name="Highlander S."/>
            <person name="Gibbs R."/>
        </authorList>
    </citation>
    <scope>NUCLEOTIDE SEQUENCE [LARGE SCALE GENOMIC DNA]</scope>
    <source>
        <strain evidence="1 2">ATCC 33394</strain>
    </source>
</reference>
<dbReference type="NCBIfam" id="NF006127">
    <property type="entry name" value="PRK08271.1"/>
    <property type="match status" value="1"/>
</dbReference>
<dbReference type="EMBL" id="AEWV01000015">
    <property type="protein sequence ID" value="EGC17706.1"/>
    <property type="molecule type" value="Genomic_DNA"/>
</dbReference>
<comment type="caution">
    <text evidence="1">The sequence shown here is derived from an EMBL/GenBank/DDBJ whole genome shotgun (WGS) entry which is preliminary data.</text>
</comment>
<dbReference type="GO" id="GO:0004748">
    <property type="term" value="F:ribonucleoside-diphosphate reductase activity, thioredoxin disulfide as acceptor"/>
    <property type="evidence" value="ECO:0007669"/>
    <property type="project" value="TreeGrafter"/>
</dbReference>
<dbReference type="PANTHER" id="PTHR21075:SF0">
    <property type="entry name" value="ANAEROBIC RIBONUCLEOSIDE-TRIPHOSPHATE REDUCTASE"/>
    <property type="match status" value="1"/>
</dbReference>
<dbReference type="Pfam" id="PF13597">
    <property type="entry name" value="NRDD"/>
    <property type="match status" value="1"/>
</dbReference>
<dbReference type="GO" id="GO:0006260">
    <property type="term" value="P:DNA replication"/>
    <property type="evidence" value="ECO:0007669"/>
    <property type="project" value="InterPro"/>
</dbReference>
<dbReference type="GO" id="GO:0008998">
    <property type="term" value="F:ribonucleoside-triphosphate reductase (thioredoxin) activity"/>
    <property type="evidence" value="ECO:0007669"/>
    <property type="project" value="UniProtKB-EC"/>
</dbReference>
<dbReference type="NCBIfam" id="TIGR02827">
    <property type="entry name" value="RNR_anaer_Bdell"/>
    <property type="match status" value="1"/>
</dbReference>